<dbReference type="InterPro" id="IPR016162">
    <property type="entry name" value="Ald_DH_N"/>
</dbReference>
<evidence type="ECO:0000313" key="8">
    <source>
        <dbReference type="Proteomes" id="UP000275910"/>
    </source>
</evidence>
<dbReference type="InterPro" id="IPR016163">
    <property type="entry name" value="Ald_DH_C"/>
</dbReference>
<gene>
    <name evidence="7" type="ORF">D9T17_16510</name>
</gene>
<dbReference type="InterPro" id="IPR016161">
    <property type="entry name" value="Ald_DH/histidinol_DH"/>
</dbReference>
<dbReference type="InterPro" id="IPR015590">
    <property type="entry name" value="Aldehyde_DH_dom"/>
</dbReference>
<dbReference type="InterPro" id="IPR029510">
    <property type="entry name" value="Ald_DH_CS_GLU"/>
</dbReference>
<evidence type="ECO:0000259" key="6">
    <source>
        <dbReference type="Pfam" id="PF00171"/>
    </source>
</evidence>
<comment type="caution">
    <text evidence="7">The sequence shown here is derived from an EMBL/GenBank/DDBJ whole genome shotgun (WGS) entry which is preliminary data.</text>
</comment>
<accession>A0A3N2REB3</accession>
<dbReference type="AlphaFoldDB" id="A0A3N2REB3"/>
<evidence type="ECO:0000256" key="4">
    <source>
        <dbReference type="RuleBase" id="RU003345"/>
    </source>
</evidence>
<dbReference type="Pfam" id="PF00171">
    <property type="entry name" value="Aldedh"/>
    <property type="match status" value="1"/>
</dbReference>
<evidence type="ECO:0000256" key="1">
    <source>
        <dbReference type="ARBA" id="ARBA00009986"/>
    </source>
</evidence>
<name>A0A3N2REB3_LYSEN</name>
<dbReference type="FunFam" id="3.40.309.10:FF:000009">
    <property type="entry name" value="Aldehyde dehydrogenase A"/>
    <property type="match status" value="1"/>
</dbReference>
<dbReference type="SUPFAM" id="SSF53720">
    <property type="entry name" value="ALDH-like"/>
    <property type="match status" value="1"/>
</dbReference>
<feature type="domain" description="Aldehyde dehydrogenase" evidence="6">
    <location>
        <begin position="39"/>
        <end position="490"/>
    </location>
</feature>
<proteinExistence type="inferred from homology"/>
<dbReference type="Gene3D" id="3.40.605.10">
    <property type="entry name" value="Aldehyde Dehydrogenase, Chain A, domain 1"/>
    <property type="match status" value="1"/>
</dbReference>
<evidence type="ECO:0000256" key="3">
    <source>
        <dbReference type="PROSITE-ProRule" id="PRU10007"/>
    </source>
</evidence>
<organism evidence="7 8">
    <name type="scientific">Lysobacter enzymogenes</name>
    <dbReference type="NCBI Taxonomy" id="69"/>
    <lineage>
        <taxon>Bacteria</taxon>
        <taxon>Pseudomonadati</taxon>
        <taxon>Pseudomonadota</taxon>
        <taxon>Gammaproteobacteria</taxon>
        <taxon>Lysobacterales</taxon>
        <taxon>Lysobacteraceae</taxon>
        <taxon>Lysobacter</taxon>
    </lineage>
</organism>
<dbReference type="PROSITE" id="PS00687">
    <property type="entry name" value="ALDEHYDE_DEHYDR_GLU"/>
    <property type="match status" value="1"/>
</dbReference>
<evidence type="ECO:0000256" key="5">
    <source>
        <dbReference type="SAM" id="MobiDB-lite"/>
    </source>
</evidence>
<dbReference type="Gene3D" id="3.40.309.10">
    <property type="entry name" value="Aldehyde Dehydrogenase, Chain A, domain 2"/>
    <property type="match status" value="1"/>
</dbReference>
<keyword evidence="2 4" id="KW-0560">Oxidoreductase</keyword>
<sequence length="498" mass="52728">MSRPSAPRTRNSPRWSPTSNCAVSSNSPEPASMHSTELAFDIVSPVDGRKLATVPYAGAAETERALQRAQAAAPAWRGLALERRLAALEGFVVAMEARRAEFAERVLWQIGRPQQFADELGRVRARWDETRRLAPALLGEVELGPGDGIRRWLRREPKGVALGICAWNYPVAMAAEMATTALAAGNVFVLKHAPQTALIADLMADAADAAGLPDGVFQALHLSHSAVARLLSQRRFHAVQFIGSERGGREVLAAAGAGLVAAGLELGGKDAAYVRADADLDWTAQQLVEGAYSNSGQSCCSVERIYVERSVYPRFVDAFVDRARGLRLDHPLKSPDLGPVVSAAAAARIRDEVAAAIAAGARSAMPGHRAGELAGQGAYLSPDVLLDVDASMAIAREESFGPVVALAPVESDAQALAAINDSRFGLTASVWTRDLDAAAELVGAIEAGTVFVNRCDHADLYLPWGGTKASGLGRIGGNATFDEWTECKSVHVRAAGRS</sequence>
<feature type="active site" evidence="3">
    <location>
        <position position="265"/>
    </location>
</feature>
<feature type="compositionally biased region" description="Polar residues" evidence="5">
    <location>
        <begin position="8"/>
        <end position="32"/>
    </location>
</feature>
<dbReference type="Proteomes" id="UP000275910">
    <property type="component" value="Unassembled WGS sequence"/>
</dbReference>
<evidence type="ECO:0000256" key="2">
    <source>
        <dbReference type="ARBA" id="ARBA00023002"/>
    </source>
</evidence>
<dbReference type="GO" id="GO:0016620">
    <property type="term" value="F:oxidoreductase activity, acting on the aldehyde or oxo group of donors, NAD or NADP as acceptor"/>
    <property type="evidence" value="ECO:0007669"/>
    <property type="project" value="InterPro"/>
</dbReference>
<protein>
    <submittedName>
        <fullName evidence="7">Aldehyde dehydrogenase family protein</fullName>
    </submittedName>
</protein>
<dbReference type="PANTHER" id="PTHR11699">
    <property type="entry name" value="ALDEHYDE DEHYDROGENASE-RELATED"/>
    <property type="match status" value="1"/>
</dbReference>
<feature type="region of interest" description="Disordered" evidence="5">
    <location>
        <begin position="1"/>
        <end position="32"/>
    </location>
</feature>
<reference evidence="7 8" key="1">
    <citation type="submission" date="2018-10" db="EMBL/GenBank/DDBJ databases">
        <title>The genome of Lysobacter enzymogenes OH11.</title>
        <authorList>
            <person name="Liu F."/>
            <person name="Zhao Y."/>
            <person name="Qian G."/>
            <person name="Chen Y."/>
            <person name="Xu H."/>
        </authorList>
    </citation>
    <scope>NUCLEOTIDE SEQUENCE [LARGE SCALE GENOMIC DNA]</scope>
    <source>
        <strain evidence="7 8">OH11</strain>
    </source>
</reference>
<dbReference type="EMBL" id="RCTY01000041">
    <property type="protein sequence ID" value="ROU05782.1"/>
    <property type="molecule type" value="Genomic_DNA"/>
</dbReference>
<comment type="similarity">
    <text evidence="1 4">Belongs to the aldehyde dehydrogenase family.</text>
</comment>
<evidence type="ECO:0000313" key="7">
    <source>
        <dbReference type="EMBL" id="ROU05782.1"/>
    </source>
</evidence>